<feature type="domain" description="HTH tetR-type" evidence="5">
    <location>
        <begin position="10"/>
        <end position="70"/>
    </location>
</feature>
<dbReference type="PANTHER" id="PTHR30055:SF234">
    <property type="entry name" value="HTH-TYPE TRANSCRIPTIONAL REGULATOR BETI"/>
    <property type="match status" value="1"/>
</dbReference>
<organism evidence="6 7">
    <name type="scientific">Pseudomonas turukhanskensis</name>
    <dbReference type="NCBI Taxonomy" id="1806536"/>
    <lineage>
        <taxon>Bacteria</taxon>
        <taxon>Pseudomonadati</taxon>
        <taxon>Pseudomonadota</taxon>
        <taxon>Gammaproteobacteria</taxon>
        <taxon>Pseudomonadales</taxon>
        <taxon>Pseudomonadaceae</taxon>
        <taxon>Pseudomonas</taxon>
    </lineage>
</organism>
<accession>A0A9W6NEA2</accession>
<dbReference type="PROSITE" id="PS01081">
    <property type="entry name" value="HTH_TETR_1"/>
    <property type="match status" value="1"/>
</dbReference>
<gene>
    <name evidence="6" type="ORF">GCM10017655_04180</name>
</gene>
<keyword evidence="1" id="KW-0805">Transcription regulation</keyword>
<evidence type="ECO:0000259" key="5">
    <source>
        <dbReference type="PROSITE" id="PS50977"/>
    </source>
</evidence>
<dbReference type="InterPro" id="IPR001647">
    <property type="entry name" value="HTH_TetR"/>
</dbReference>
<name>A0A9W6NEA2_9PSED</name>
<reference evidence="6" key="1">
    <citation type="journal article" date="2014" name="Int. J. Syst. Evol. Microbiol.">
        <title>Complete genome sequence of Corynebacterium casei LMG S-19264T (=DSM 44701T), isolated from a smear-ripened cheese.</title>
        <authorList>
            <consortium name="US DOE Joint Genome Institute (JGI-PGF)"/>
            <person name="Walter F."/>
            <person name="Albersmeier A."/>
            <person name="Kalinowski J."/>
            <person name="Ruckert C."/>
        </authorList>
    </citation>
    <scope>NUCLEOTIDE SEQUENCE</scope>
    <source>
        <strain evidence="6">VKM B-2935</strain>
    </source>
</reference>
<dbReference type="AlphaFoldDB" id="A0A9W6NEA2"/>
<protein>
    <recommendedName>
        <fullName evidence="5">HTH tetR-type domain-containing protein</fullName>
    </recommendedName>
</protein>
<keyword evidence="3" id="KW-0804">Transcription</keyword>
<sequence>MSGLRQRQKKARREAIVTAALGLFETQGYAATTVEQIAVQAGVSTPTVFNYFGSKQEILLALVEHADKQAIIDARSQIPDFDNAVDAMCHLESLIVRHELSVLPPAIWRELSPLSMATTPPDQDFNAGLVREIASLLRELQERKMLSTTVDVDFVAYFLNDYSSMLFMRLVQDDVPDFDAHAQRIRQLTQTLFDGLKP</sequence>
<evidence type="ECO:0000313" key="6">
    <source>
        <dbReference type="EMBL" id="GLK87356.1"/>
    </source>
</evidence>
<dbReference type="Gene3D" id="1.10.357.10">
    <property type="entry name" value="Tetracycline Repressor, domain 2"/>
    <property type="match status" value="1"/>
</dbReference>
<evidence type="ECO:0000256" key="1">
    <source>
        <dbReference type="ARBA" id="ARBA00023015"/>
    </source>
</evidence>
<dbReference type="FunFam" id="1.10.10.60:FF:000141">
    <property type="entry name" value="TetR family transcriptional regulator"/>
    <property type="match status" value="1"/>
</dbReference>
<dbReference type="Pfam" id="PF00440">
    <property type="entry name" value="TetR_N"/>
    <property type="match status" value="1"/>
</dbReference>
<keyword evidence="7" id="KW-1185">Reference proteome</keyword>
<dbReference type="EMBL" id="BSFN01000001">
    <property type="protein sequence ID" value="GLK87356.1"/>
    <property type="molecule type" value="Genomic_DNA"/>
</dbReference>
<dbReference type="PANTHER" id="PTHR30055">
    <property type="entry name" value="HTH-TYPE TRANSCRIPTIONAL REGULATOR RUTR"/>
    <property type="match status" value="1"/>
</dbReference>
<evidence type="ECO:0000313" key="7">
    <source>
        <dbReference type="Proteomes" id="UP001143328"/>
    </source>
</evidence>
<dbReference type="InterPro" id="IPR023772">
    <property type="entry name" value="DNA-bd_HTH_TetR-type_CS"/>
</dbReference>
<dbReference type="PRINTS" id="PR00455">
    <property type="entry name" value="HTHTETR"/>
</dbReference>
<evidence type="ECO:0000256" key="4">
    <source>
        <dbReference type="PROSITE-ProRule" id="PRU00335"/>
    </source>
</evidence>
<feature type="DNA-binding region" description="H-T-H motif" evidence="4">
    <location>
        <begin position="33"/>
        <end position="52"/>
    </location>
</feature>
<dbReference type="GO" id="GO:0000976">
    <property type="term" value="F:transcription cis-regulatory region binding"/>
    <property type="evidence" value="ECO:0007669"/>
    <property type="project" value="TreeGrafter"/>
</dbReference>
<dbReference type="InterPro" id="IPR009057">
    <property type="entry name" value="Homeodomain-like_sf"/>
</dbReference>
<evidence type="ECO:0000256" key="3">
    <source>
        <dbReference type="ARBA" id="ARBA00023163"/>
    </source>
</evidence>
<dbReference type="SUPFAM" id="SSF46689">
    <property type="entry name" value="Homeodomain-like"/>
    <property type="match status" value="1"/>
</dbReference>
<comment type="caution">
    <text evidence="6">The sequence shown here is derived from an EMBL/GenBank/DDBJ whole genome shotgun (WGS) entry which is preliminary data.</text>
</comment>
<proteinExistence type="predicted"/>
<dbReference type="RefSeq" id="WP_271193612.1">
    <property type="nucleotide sequence ID" value="NZ_BSFN01000001.1"/>
</dbReference>
<dbReference type="PROSITE" id="PS50977">
    <property type="entry name" value="HTH_TETR_2"/>
    <property type="match status" value="1"/>
</dbReference>
<reference evidence="6" key="2">
    <citation type="submission" date="2023-01" db="EMBL/GenBank/DDBJ databases">
        <authorList>
            <person name="Sun Q."/>
            <person name="Evtushenko L."/>
        </authorList>
    </citation>
    <scope>NUCLEOTIDE SEQUENCE</scope>
    <source>
        <strain evidence="6">VKM B-2935</strain>
    </source>
</reference>
<dbReference type="InterPro" id="IPR050109">
    <property type="entry name" value="HTH-type_TetR-like_transc_reg"/>
</dbReference>
<evidence type="ECO:0000256" key="2">
    <source>
        <dbReference type="ARBA" id="ARBA00023125"/>
    </source>
</evidence>
<dbReference type="Proteomes" id="UP001143328">
    <property type="component" value="Unassembled WGS sequence"/>
</dbReference>
<keyword evidence="2 4" id="KW-0238">DNA-binding</keyword>
<dbReference type="GO" id="GO:0003700">
    <property type="term" value="F:DNA-binding transcription factor activity"/>
    <property type="evidence" value="ECO:0007669"/>
    <property type="project" value="TreeGrafter"/>
</dbReference>